<accession>A0A2S5KS76</accession>
<proteinExistence type="inferred from homology"/>
<keyword evidence="6 8" id="KW-1133">Transmembrane helix</keyword>
<feature type="transmembrane region" description="Helical" evidence="8">
    <location>
        <begin position="7"/>
        <end position="38"/>
    </location>
</feature>
<keyword evidence="3" id="KW-0813">Transport</keyword>
<keyword evidence="7 8" id="KW-0472">Membrane</keyword>
<dbReference type="Proteomes" id="UP000238196">
    <property type="component" value="Unassembled WGS sequence"/>
</dbReference>
<protein>
    <recommendedName>
        <fullName evidence="8">Probable membrane transporter protein</fullName>
    </recommendedName>
</protein>
<dbReference type="PANTHER" id="PTHR30269:SF37">
    <property type="entry name" value="MEMBRANE TRANSPORTER PROTEIN"/>
    <property type="match status" value="1"/>
</dbReference>
<evidence type="ECO:0000256" key="2">
    <source>
        <dbReference type="ARBA" id="ARBA00009142"/>
    </source>
</evidence>
<evidence type="ECO:0000256" key="3">
    <source>
        <dbReference type="ARBA" id="ARBA00022448"/>
    </source>
</evidence>
<feature type="transmembrane region" description="Helical" evidence="8">
    <location>
        <begin position="100"/>
        <end position="117"/>
    </location>
</feature>
<dbReference type="AlphaFoldDB" id="A0A2S5KS76"/>
<gene>
    <name evidence="9" type="ORF">C4K68_09955</name>
</gene>
<dbReference type="EMBL" id="PRLP01000032">
    <property type="protein sequence ID" value="PPC77515.1"/>
    <property type="molecule type" value="Genomic_DNA"/>
</dbReference>
<feature type="transmembrane region" description="Helical" evidence="8">
    <location>
        <begin position="44"/>
        <end position="64"/>
    </location>
</feature>
<feature type="transmembrane region" description="Helical" evidence="8">
    <location>
        <begin position="173"/>
        <end position="192"/>
    </location>
</feature>
<dbReference type="PANTHER" id="PTHR30269">
    <property type="entry name" value="TRANSMEMBRANE PROTEIN YFCA"/>
    <property type="match status" value="1"/>
</dbReference>
<evidence type="ECO:0000256" key="7">
    <source>
        <dbReference type="ARBA" id="ARBA00023136"/>
    </source>
</evidence>
<dbReference type="Pfam" id="PF01925">
    <property type="entry name" value="TauE"/>
    <property type="match status" value="1"/>
</dbReference>
<feature type="transmembrane region" description="Helical" evidence="8">
    <location>
        <begin position="76"/>
        <end position="94"/>
    </location>
</feature>
<feature type="transmembrane region" description="Helical" evidence="8">
    <location>
        <begin position="204"/>
        <end position="222"/>
    </location>
</feature>
<comment type="similarity">
    <text evidence="2 8">Belongs to the 4-toluene sulfonate uptake permease (TSUP) (TC 2.A.102) family.</text>
</comment>
<evidence type="ECO:0000256" key="8">
    <source>
        <dbReference type="RuleBase" id="RU363041"/>
    </source>
</evidence>
<sequence>MISDPLFWAVAIPAIFIDGISKGGFGGGLGVVAVPIMAVAINPVQAAAIMLPILCIMDWLNIWAYRGRWEVREARLLILSGILGIAIGTFTFRWLNEDAVRVLLGVLSLGFTLNWAWKQWHRIGGERQPYNVRKGMLWGSLTGFTSFVAHAGGPPANVYLLPRQLDKTTYQATTALLFAVTNMIKLIPYAWLGQLSVGNLSTSAALIPIGLLGIQAGVWAHHHLPDRWFYISLYVLLGVLGVKLLWGGVGALL</sequence>
<name>A0A2S5KS76_9PROT</name>
<organism evidence="9 10">
    <name type="scientific">Proteobacteria bacterium 228</name>
    <dbReference type="NCBI Taxonomy" id="2083153"/>
    <lineage>
        <taxon>Bacteria</taxon>
        <taxon>Pseudomonadati</taxon>
        <taxon>Pseudomonadota</taxon>
    </lineage>
</organism>
<comment type="subcellular location">
    <subcellularLocation>
        <location evidence="1 8">Cell membrane</location>
        <topology evidence="1 8">Multi-pass membrane protein</topology>
    </subcellularLocation>
</comment>
<dbReference type="InterPro" id="IPR052017">
    <property type="entry name" value="TSUP"/>
</dbReference>
<evidence type="ECO:0000256" key="5">
    <source>
        <dbReference type="ARBA" id="ARBA00022692"/>
    </source>
</evidence>
<dbReference type="InterPro" id="IPR002781">
    <property type="entry name" value="TM_pro_TauE-like"/>
</dbReference>
<keyword evidence="5 8" id="KW-0812">Transmembrane</keyword>
<evidence type="ECO:0000256" key="4">
    <source>
        <dbReference type="ARBA" id="ARBA00022475"/>
    </source>
</evidence>
<evidence type="ECO:0000256" key="1">
    <source>
        <dbReference type="ARBA" id="ARBA00004651"/>
    </source>
</evidence>
<evidence type="ECO:0000313" key="10">
    <source>
        <dbReference type="Proteomes" id="UP000238196"/>
    </source>
</evidence>
<dbReference type="OrthoDB" id="7028171at2"/>
<reference evidence="9 10" key="1">
    <citation type="submission" date="2018-02" db="EMBL/GenBank/DDBJ databases">
        <title>novel marine gammaproteobacteria from coastal saline agro ecosystem.</title>
        <authorList>
            <person name="Krishnan R."/>
            <person name="Ramesh Kumar N."/>
        </authorList>
    </citation>
    <scope>NUCLEOTIDE SEQUENCE [LARGE SCALE GENOMIC DNA]</scope>
    <source>
        <strain evidence="9 10">228</strain>
    </source>
</reference>
<feature type="transmembrane region" description="Helical" evidence="8">
    <location>
        <begin position="137"/>
        <end position="153"/>
    </location>
</feature>
<dbReference type="GO" id="GO:0005886">
    <property type="term" value="C:plasma membrane"/>
    <property type="evidence" value="ECO:0007669"/>
    <property type="project" value="UniProtKB-SubCell"/>
</dbReference>
<comment type="caution">
    <text evidence="9">The sequence shown here is derived from an EMBL/GenBank/DDBJ whole genome shotgun (WGS) entry which is preliminary data.</text>
</comment>
<evidence type="ECO:0000256" key="6">
    <source>
        <dbReference type="ARBA" id="ARBA00022989"/>
    </source>
</evidence>
<keyword evidence="4 8" id="KW-1003">Cell membrane</keyword>
<evidence type="ECO:0000313" key="9">
    <source>
        <dbReference type="EMBL" id="PPC77515.1"/>
    </source>
</evidence>
<feature type="transmembrane region" description="Helical" evidence="8">
    <location>
        <begin position="228"/>
        <end position="252"/>
    </location>
</feature>